<gene>
    <name evidence="6" type="ORF">ACFO6S_21190</name>
</gene>
<evidence type="ECO:0000256" key="2">
    <source>
        <dbReference type="ARBA" id="ARBA00022741"/>
    </source>
</evidence>
<keyword evidence="7" id="KW-1185">Reference proteome</keyword>
<evidence type="ECO:0000313" key="7">
    <source>
        <dbReference type="Proteomes" id="UP001595914"/>
    </source>
</evidence>
<keyword evidence="3" id="KW-0418">Kinase</keyword>
<evidence type="ECO:0000313" key="6">
    <source>
        <dbReference type="EMBL" id="MFC4606216.1"/>
    </source>
</evidence>
<name>A0ABV9FW25_9NOCA</name>
<evidence type="ECO:0000256" key="1">
    <source>
        <dbReference type="ARBA" id="ARBA00022679"/>
    </source>
</evidence>
<feature type="domain" description="Maltokinase N-terminal cap" evidence="5">
    <location>
        <begin position="20"/>
        <end position="103"/>
    </location>
</feature>
<dbReference type="Pfam" id="PF18085">
    <property type="entry name" value="Mak_N_cap"/>
    <property type="match status" value="1"/>
</dbReference>
<reference evidence="7" key="1">
    <citation type="journal article" date="2019" name="Int. J. Syst. Evol. Microbiol.">
        <title>The Global Catalogue of Microorganisms (GCM) 10K type strain sequencing project: providing services to taxonomists for standard genome sequencing and annotation.</title>
        <authorList>
            <consortium name="The Broad Institute Genomics Platform"/>
            <consortium name="The Broad Institute Genome Sequencing Center for Infectious Disease"/>
            <person name="Wu L."/>
            <person name="Ma J."/>
        </authorList>
    </citation>
    <scope>NUCLEOTIDE SEQUENCE [LARGE SCALE GENOMIC DNA]</scope>
    <source>
        <strain evidence="7">CCUG 54520</strain>
    </source>
</reference>
<keyword evidence="1" id="KW-0808">Transferase</keyword>
<dbReference type="Proteomes" id="UP001595914">
    <property type="component" value="Unassembled WGS sequence"/>
</dbReference>
<proteinExistence type="predicted"/>
<evidence type="ECO:0000256" key="4">
    <source>
        <dbReference type="ARBA" id="ARBA00022840"/>
    </source>
</evidence>
<dbReference type="InterPro" id="IPR040999">
    <property type="entry name" value="Mak_N_cap"/>
</dbReference>
<keyword evidence="2" id="KW-0547">Nucleotide-binding</keyword>
<dbReference type="NCBIfam" id="NF047744">
    <property type="entry name" value="CG0192_rel"/>
    <property type="match status" value="1"/>
</dbReference>
<evidence type="ECO:0000256" key="3">
    <source>
        <dbReference type="ARBA" id="ARBA00022777"/>
    </source>
</evidence>
<dbReference type="RefSeq" id="WP_378419940.1">
    <property type="nucleotide sequence ID" value="NZ_JBHSFO010000015.1"/>
</dbReference>
<organism evidence="6 7">
    <name type="scientific">Rhodococcus kronopolitis</name>
    <dbReference type="NCBI Taxonomy" id="1460226"/>
    <lineage>
        <taxon>Bacteria</taxon>
        <taxon>Bacillati</taxon>
        <taxon>Actinomycetota</taxon>
        <taxon>Actinomycetes</taxon>
        <taxon>Mycobacteriales</taxon>
        <taxon>Nocardiaceae</taxon>
        <taxon>Rhodococcus</taxon>
    </lineage>
</organism>
<keyword evidence="4" id="KW-0067">ATP-binding</keyword>
<dbReference type="EMBL" id="JBHSFO010000015">
    <property type="protein sequence ID" value="MFC4606216.1"/>
    <property type="molecule type" value="Genomic_DNA"/>
</dbReference>
<sequence length="209" mass="21943">MALIHQAQLVPSKLELLRVWIPGRRWAGDADTTGLRAVAAYRFDDPDGEVGIETHLVGTGDGQVLQVPLTYRGSPLPGAESSLVSTMEHSVLGRRWVYDAVADPVYRRAVLTAILTGGTQAELEYPSGAAVPEVTTRVRGTGGPHRSVPDLGVVSVTDGSSATTVSSDGVYLEVIRRVDPDRRAGDAPALVGTWPGQAAAAVLAVARVA</sequence>
<evidence type="ECO:0000259" key="5">
    <source>
        <dbReference type="Pfam" id="PF18085"/>
    </source>
</evidence>
<comment type="caution">
    <text evidence="6">The sequence shown here is derived from an EMBL/GenBank/DDBJ whole genome shotgun (WGS) entry which is preliminary data.</text>
</comment>
<accession>A0ABV9FW25</accession>
<protein>
    <recommendedName>
        <fullName evidence="5">Maltokinase N-terminal cap domain-containing protein</fullName>
    </recommendedName>
</protein>